<keyword evidence="5" id="KW-0175">Coiled coil</keyword>
<keyword evidence="3" id="KW-0505">Motor protein</keyword>
<feature type="coiled-coil region" evidence="5">
    <location>
        <begin position="248"/>
        <end position="275"/>
    </location>
</feature>
<feature type="compositionally biased region" description="Polar residues" evidence="6">
    <location>
        <begin position="919"/>
        <end position="935"/>
    </location>
</feature>
<feature type="coiled-coil region" evidence="5">
    <location>
        <begin position="764"/>
        <end position="914"/>
    </location>
</feature>
<feature type="region of interest" description="Disordered" evidence="6">
    <location>
        <begin position="919"/>
        <end position="947"/>
    </location>
</feature>
<dbReference type="Pfam" id="PF00225">
    <property type="entry name" value="Kinesin"/>
    <property type="match status" value="1"/>
</dbReference>
<dbReference type="PANTHER" id="PTHR47970:SF28">
    <property type="entry name" value="NUCLEASE SBCCD SUBUNIT C"/>
    <property type="match status" value="1"/>
</dbReference>
<dbReference type="GO" id="GO:0005856">
    <property type="term" value="C:cytoskeleton"/>
    <property type="evidence" value="ECO:0007669"/>
    <property type="project" value="UniProtKB-SubCell"/>
</dbReference>
<feature type="domain" description="Kinesin motor" evidence="7">
    <location>
        <begin position="1"/>
        <end position="333"/>
    </location>
</feature>
<dbReference type="InterPro" id="IPR001752">
    <property type="entry name" value="Kinesin_motor_dom"/>
</dbReference>
<dbReference type="GO" id="GO:0005524">
    <property type="term" value="F:ATP binding"/>
    <property type="evidence" value="ECO:0007669"/>
    <property type="project" value="InterPro"/>
</dbReference>
<evidence type="ECO:0000256" key="3">
    <source>
        <dbReference type="ARBA" id="ARBA00023175"/>
    </source>
</evidence>
<feature type="coiled-coil region" evidence="5">
    <location>
        <begin position="445"/>
        <end position="715"/>
    </location>
</feature>
<dbReference type="GO" id="GO:0008017">
    <property type="term" value="F:microtubule binding"/>
    <property type="evidence" value="ECO:0007669"/>
    <property type="project" value="InterPro"/>
</dbReference>
<dbReference type="AlphaFoldDB" id="A0A8S1Y626"/>
<sequence length="947" mass="111800">MKLVCRLRPQPNNTSSSTVNSKKDVRTNIFAGALSNESPQTIVVSSRNAISQKIIFEYLKNDSDIMKQRQSIIENSDLFQFDQVFGEKANQQLVYDQVMATKVNNLITGQSGLFLIVGGPKSGKKYTLKGEERGQEKGLAVMIVENIFNLIESSKQLRGKGKLNISISLVNNIEVIDLIGSSRSQTVKFSQVKSASEFKKMLNQSLFQYKQYVKEHPDTKNNHIFVKYLIEQDKQEVAQLHLILFNDLRRVTQEAKDFQAKLKQLLVSLQDFQEKELESKSLLQLYLSLRETKFNNITVLFCVSQVQQDHITAYMTLQFAEDLRQTIKPSTQRIALSQLDNQSIKSKSQLGRDNLIQQFGSKESIDEKFDQPSRIVKPGVSDQIMRFGSDQNIKPGLDQTVLHQSKMNSTIMERQPSRQEANFSKQFQELKDLLKEKEVMEDYKVQRFEKELKNLYEENSRLQNKAYQQEDSIRQRDLLIQQLEQHMDDNKKKMEAEHQLFTQAKQKENIYEQNQEELNEALAQLNQQLRYGNEESQLQKQKIRVLENDIEKIKEQELKNMKHYEKREDEFINLIQQEQERNKQLYQELNYFAIEIKNRDQQLQANDENTKTLNKVIEEQSKRIEEEKQKNKELCETVNNHKLKQEEAIRDINQIEQRFTRLKVKLETENQQLKQDKEKYLQKYKEKLKKYKTQLKQFEQENGQMKIERVKLETENDQLYGISKQLETQLGRVHSETTERIGGSYDAYEQEKIRQQNYQLNNQLKQTDYEIKQLSLQLNNAIQQLEQTNIEYDRILQENQKLKQLLDDKQSEAKKNEFMIEKVVELSDKQLDDLESKFNKLTAQINSLQHEKKSLQLENQNLKNQLEQMDGNDIVLEKRIVKLRKENKDLSNQVKQLNQNMKEMIVEKHSEMRNTSLRQSRYSNKLLSQNQSYRSQRLIDHEDDDVI</sequence>
<accession>A0A8S1Y626</accession>
<evidence type="ECO:0000259" key="7">
    <source>
        <dbReference type="SMART" id="SM00129"/>
    </source>
</evidence>
<evidence type="ECO:0000313" key="9">
    <source>
        <dbReference type="Proteomes" id="UP000689195"/>
    </source>
</evidence>
<evidence type="ECO:0000256" key="2">
    <source>
        <dbReference type="ARBA" id="ARBA00022490"/>
    </source>
</evidence>
<dbReference type="OrthoDB" id="300011at2759"/>
<comment type="subcellular location">
    <subcellularLocation>
        <location evidence="1">Cytoplasm</location>
        <location evidence="1">Cytoskeleton</location>
    </subcellularLocation>
</comment>
<organism evidence="8 9">
    <name type="scientific">Paramecium pentaurelia</name>
    <dbReference type="NCBI Taxonomy" id="43138"/>
    <lineage>
        <taxon>Eukaryota</taxon>
        <taxon>Sar</taxon>
        <taxon>Alveolata</taxon>
        <taxon>Ciliophora</taxon>
        <taxon>Intramacronucleata</taxon>
        <taxon>Oligohymenophorea</taxon>
        <taxon>Peniculida</taxon>
        <taxon>Parameciidae</taxon>
        <taxon>Paramecium</taxon>
    </lineage>
</organism>
<dbReference type="GO" id="GO:0003777">
    <property type="term" value="F:microtubule motor activity"/>
    <property type="evidence" value="ECO:0007669"/>
    <property type="project" value="InterPro"/>
</dbReference>
<reference evidence="8" key="1">
    <citation type="submission" date="2021-01" db="EMBL/GenBank/DDBJ databases">
        <authorList>
            <consortium name="Genoscope - CEA"/>
            <person name="William W."/>
        </authorList>
    </citation>
    <scope>NUCLEOTIDE SEQUENCE</scope>
</reference>
<protein>
    <recommendedName>
        <fullName evidence="7">Kinesin motor domain-containing protein</fullName>
    </recommendedName>
</protein>
<keyword evidence="2" id="KW-0963">Cytoplasm</keyword>
<dbReference type="InterPro" id="IPR047149">
    <property type="entry name" value="KIF11-like"/>
</dbReference>
<name>A0A8S1Y626_9CILI</name>
<keyword evidence="4" id="KW-0206">Cytoskeleton</keyword>
<gene>
    <name evidence="8" type="ORF">PPENT_87.1.T1560078</name>
</gene>
<evidence type="ECO:0000256" key="6">
    <source>
        <dbReference type="SAM" id="MobiDB-lite"/>
    </source>
</evidence>
<proteinExistence type="predicted"/>
<evidence type="ECO:0000313" key="8">
    <source>
        <dbReference type="EMBL" id="CAD8209856.1"/>
    </source>
</evidence>
<dbReference type="GO" id="GO:0007018">
    <property type="term" value="P:microtubule-based movement"/>
    <property type="evidence" value="ECO:0007669"/>
    <property type="project" value="InterPro"/>
</dbReference>
<dbReference type="PANTHER" id="PTHR47970">
    <property type="entry name" value="KINESIN-LIKE PROTEIN KIF11"/>
    <property type="match status" value="1"/>
</dbReference>
<evidence type="ECO:0000256" key="4">
    <source>
        <dbReference type="ARBA" id="ARBA00023212"/>
    </source>
</evidence>
<keyword evidence="9" id="KW-1185">Reference proteome</keyword>
<dbReference type="Proteomes" id="UP000689195">
    <property type="component" value="Unassembled WGS sequence"/>
</dbReference>
<comment type="caution">
    <text evidence="8">The sequence shown here is derived from an EMBL/GenBank/DDBJ whole genome shotgun (WGS) entry which is preliminary data.</text>
</comment>
<evidence type="ECO:0000256" key="5">
    <source>
        <dbReference type="SAM" id="Coils"/>
    </source>
</evidence>
<evidence type="ECO:0000256" key="1">
    <source>
        <dbReference type="ARBA" id="ARBA00004245"/>
    </source>
</evidence>
<dbReference type="EMBL" id="CAJJDO010000156">
    <property type="protein sequence ID" value="CAD8209856.1"/>
    <property type="molecule type" value="Genomic_DNA"/>
</dbReference>
<dbReference type="SMART" id="SM00129">
    <property type="entry name" value="KISc"/>
    <property type="match status" value="1"/>
</dbReference>